<dbReference type="InterPro" id="IPR036291">
    <property type="entry name" value="NAD(P)-bd_dom_sf"/>
</dbReference>
<dbReference type="PANTHER" id="PTHR43245:SF58">
    <property type="entry name" value="BLL5923 PROTEIN"/>
    <property type="match status" value="1"/>
</dbReference>
<dbReference type="STRING" id="1419482.SAMN05444266_11251"/>
<dbReference type="Gene3D" id="3.40.50.720">
    <property type="entry name" value="NAD(P)-binding Rossmann-like Domain"/>
    <property type="match status" value="1"/>
</dbReference>
<dbReference type="AlphaFoldDB" id="A0A1M7M3U3"/>
<name>A0A1M7M3U3_9BACT</name>
<dbReference type="Pfam" id="PF01370">
    <property type="entry name" value="Epimerase"/>
    <property type="match status" value="1"/>
</dbReference>
<dbReference type="InterPro" id="IPR001509">
    <property type="entry name" value="Epimerase_deHydtase"/>
</dbReference>
<proteinExistence type="predicted"/>
<dbReference type="Proteomes" id="UP000184420">
    <property type="component" value="Unassembled WGS sequence"/>
</dbReference>
<dbReference type="InterPro" id="IPR050177">
    <property type="entry name" value="Lipid_A_modif_metabolic_enz"/>
</dbReference>
<evidence type="ECO:0000259" key="1">
    <source>
        <dbReference type="Pfam" id="PF01370"/>
    </source>
</evidence>
<feature type="domain" description="NAD-dependent epimerase/dehydratase" evidence="1">
    <location>
        <begin position="2"/>
        <end position="217"/>
    </location>
</feature>
<gene>
    <name evidence="2" type="ORF">SAMN05444266_11251</name>
</gene>
<dbReference type="SUPFAM" id="SSF51735">
    <property type="entry name" value="NAD(P)-binding Rossmann-fold domains"/>
    <property type="match status" value="1"/>
</dbReference>
<organism evidence="2 3">
    <name type="scientific">Chitinophaga jiangningensis</name>
    <dbReference type="NCBI Taxonomy" id="1419482"/>
    <lineage>
        <taxon>Bacteria</taxon>
        <taxon>Pseudomonadati</taxon>
        <taxon>Bacteroidota</taxon>
        <taxon>Chitinophagia</taxon>
        <taxon>Chitinophagales</taxon>
        <taxon>Chitinophagaceae</taxon>
        <taxon>Chitinophaga</taxon>
    </lineage>
</organism>
<keyword evidence="3" id="KW-1185">Reference proteome</keyword>
<reference evidence="2 3" key="1">
    <citation type="submission" date="2016-11" db="EMBL/GenBank/DDBJ databases">
        <authorList>
            <person name="Jaros S."/>
            <person name="Januszkiewicz K."/>
            <person name="Wedrychowicz H."/>
        </authorList>
    </citation>
    <scope>NUCLEOTIDE SEQUENCE [LARGE SCALE GENOMIC DNA]</scope>
    <source>
        <strain evidence="2 3">DSM 27406</strain>
    </source>
</reference>
<evidence type="ECO:0000313" key="2">
    <source>
        <dbReference type="EMBL" id="SHM85300.1"/>
    </source>
</evidence>
<accession>A0A1M7M3U3</accession>
<dbReference type="EMBL" id="FRBL01000012">
    <property type="protein sequence ID" value="SHM85300.1"/>
    <property type="molecule type" value="Genomic_DNA"/>
</dbReference>
<sequence length="309" mass="34521">MSGYRGFVGTNLMAYTKDRWTVTGLTRHKSANDICPQTITWDELNQSPLPDVAAVVHLAGKAHDMKNVSSPKDYFEANTYLTQQLFDRFLKSDARFFIYCSSVKAAADKVNGVLTEEEPPMPQTAYGKSKQMAEAYLLQQLLPPDKHLYILRPCMIHGPGNKGNLNLLYGFVQKGIPYPLTAFDNKRSFLSVENLCYVIDALLAADGRIPSGVYNLADDESLSTNDLVQIMEQVTGKNIRKLHINPSFIKSMARVGDFIRFPLNTDRLQKLTDSYEVSNAKIKKVLGLDKLPLDARSGLTATIRSFQSS</sequence>
<protein>
    <submittedName>
        <fullName evidence="2">Nucleoside-diphosphate-sugar epimerase</fullName>
    </submittedName>
</protein>
<evidence type="ECO:0000313" key="3">
    <source>
        <dbReference type="Proteomes" id="UP000184420"/>
    </source>
</evidence>
<dbReference type="PANTHER" id="PTHR43245">
    <property type="entry name" value="BIFUNCTIONAL POLYMYXIN RESISTANCE PROTEIN ARNA"/>
    <property type="match status" value="1"/>
</dbReference>